<evidence type="ECO:0000313" key="3">
    <source>
        <dbReference type="Proteomes" id="UP000062043"/>
    </source>
</evidence>
<reference evidence="2 3" key="1">
    <citation type="submission" date="2014-01" db="EMBL/GenBank/DDBJ databases">
        <title>Genome sequencing of Thermococcus guaymasensis.</title>
        <authorList>
            <person name="Zhang X."/>
            <person name="Alvare G."/>
            <person name="Fristensky B."/>
            <person name="Chen L."/>
            <person name="Suen T."/>
            <person name="Chen Q."/>
            <person name="Ma K."/>
        </authorList>
    </citation>
    <scope>NUCLEOTIDE SEQUENCE [LARGE SCALE GENOMIC DNA]</scope>
    <source>
        <strain evidence="2 3">DSM 11113</strain>
    </source>
</reference>
<dbReference type="InterPro" id="IPR012347">
    <property type="entry name" value="Ferritin-like"/>
</dbReference>
<dbReference type="Pfam" id="PF02915">
    <property type="entry name" value="Rubrerythrin"/>
    <property type="match status" value="1"/>
</dbReference>
<evidence type="ECO:0000313" key="2">
    <source>
        <dbReference type="EMBL" id="AJC72823.1"/>
    </source>
</evidence>
<dbReference type="KEGG" id="tgy:X802_09805"/>
<dbReference type="STRING" id="1432656.X802_09805"/>
<dbReference type="AlphaFoldDB" id="A0A0X1KNH6"/>
<keyword evidence="3" id="KW-1185">Reference proteome</keyword>
<protein>
    <recommendedName>
        <fullName evidence="1">Rubrerythrin diiron-binding domain-containing protein</fullName>
    </recommendedName>
</protein>
<dbReference type="InterPro" id="IPR003251">
    <property type="entry name" value="Rr_diiron-bd_dom"/>
</dbReference>
<dbReference type="Gene3D" id="1.20.1260.10">
    <property type="match status" value="1"/>
</dbReference>
<dbReference type="Proteomes" id="UP000062043">
    <property type="component" value="Chromosome"/>
</dbReference>
<dbReference type="GO" id="GO:0016491">
    <property type="term" value="F:oxidoreductase activity"/>
    <property type="evidence" value="ECO:0007669"/>
    <property type="project" value="InterPro"/>
</dbReference>
<organism evidence="2 3">
    <name type="scientific">Thermococcus guaymasensis DSM 11113</name>
    <dbReference type="NCBI Taxonomy" id="1432656"/>
    <lineage>
        <taxon>Archaea</taxon>
        <taxon>Methanobacteriati</taxon>
        <taxon>Methanobacteriota</taxon>
        <taxon>Thermococci</taxon>
        <taxon>Thermococcales</taxon>
        <taxon>Thermococcaceae</taxon>
        <taxon>Thermococcus</taxon>
    </lineage>
</organism>
<dbReference type="SUPFAM" id="SSF47240">
    <property type="entry name" value="Ferritin-like"/>
    <property type="match status" value="1"/>
</dbReference>
<feature type="domain" description="Rubrerythrin diiron-binding" evidence="1">
    <location>
        <begin position="26"/>
        <end position="66"/>
    </location>
</feature>
<name>A0A0X1KNH6_9EURY</name>
<dbReference type="GO" id="GO:0046872">
    <property type="term" value="F:metal ion binding"/>
    <property type="evidence" value="ECO:0007669"/>
    <property type="project" value="InterPro"/>
</dbReference>
<proteinExistence type="predicted"/>
<gene>
    <name evidence="2" type="ORF">X802_09805</name>
</gene>
<dbReference type="PATRIC" id="fig|1432656.3.peg.1914"/>
<dbReference type="InterPro" id="IPR009078">
    <property type="entry name" value="Ferritin-like_SF"/>
</dbReference>
<evidence type="ECO:0000259" key="1">
    <source>
        <dbReference type="Pfam" id="PF02915"/>
    </source>
</evidence>
<accession>A0A0X1KNH6</accession>
<dbReference type="EMBL" id="CP007140">
    <property type="protein sequence ID" value="AJC72823.1"/>
    <property type="molecule type" value="Genomic_DNA"/>
</dbReference>
<sequence length="67" mass="7746">MATLTVGEFSCIQCLFGDEDFDSEVDAVRIGMEQEKLTREFYEKVAKEAKHESVRRIFEELAKIEKA</sequence>